<evidence type="ECO:0000313" key="3">
    <source>
        <dbReference type="Proteomes" id="UP000027821"/>
    </source>
</evidence>
<keyword evidence="3" id="KW-1185">Reference proteome</keyword>
<sequence length="192" mass="21745">MRKTLVFAFVLLAFQTFGQQQGSAHSGSDQFWEQLKTHCGKSYEGALTSATPNDTFTGKKLVMHVRSCDEENVIRIPFFVGDDRSRTWVLTKRDNGTIELKHDHRHEDGSPDKVTMYGGTSPNTGSAKLQYFPADQETTDLIDYAATNVWWITLDENSFSYNLRRVVNDNHFSVKFDLTEEVDTPAAPWGAE</sequence>
<dbReference type="STRING" id="1048983.EL17_12145"/>
<dbReference type="EMBL" id="JMIH01000021">
    <property type="protein sequence ID" value="KEO73644.1"/>
    <property type="molecule type" value="Genomic_DNA"/>
</dbReference>
<dbReference type="eggNOG" id="ENOG502Z8PF">
    <property type="taxonomic scope" value="Bacteria"/>
</dbReference>
<dbReference type="OrthoDB" id="1524207at2"/>
<dbReference type="RefSeq" id="WP_035074574.1">
    <property type="nucleotide sequence ID" value="NZ_JMIH01000021.1"/>
</dbReference>
<dbReference type="Proteomes" id="UP000027821">
    <property type="component" value="Unassembled WGS sequence"/>
</dbReference>
<reference evidence="2 3" key="1">
    <citation type="submission" date="2014-04" db="EMBL/GenBank/DDBJ databases">
        <title>Characterization and application of a salt tolerant electro-active bacterium.</title>
        <authorList>
            <person name="Yang L."/>
            <person name="Wei S."/>
            <person name="Tay Q.X.M."/>
        </authorList>
    </citation>
    <scope>NUCLEOTIDE SEQUENCE [LARGE SCALE GENOMIC DNA]</scope>
    <source>
        <strain evidence="2 3">LY1</strain>
    </source>
</reference>
<evidence type="ECO:0000256" key="1">
    <source>
        <dbReference type="SAM" id="SignalP"/>
    </source>
</evidence>
<keyword evidence="1" id="KW-0732">Signal</keyword>
<protein>
    <recommendedName>
        <fullName evidence="4">Secreted protein</fullName>
    </recommendedName>
</protein>
<accession>A0A074KXI7</accession>
<feature type="chain" id="PRO_5001697121" description="Secreted protein" evidence="1">
    <location>
        <begin position="19"/>
        <end position="192"/>
    </location>
</feature>
<name>A0A074KXI7_9BACT</name>
<gene>
    <name evidence="2" type="ORF">EL17_12145</name>
</gene>
<proteinExistence type="predicted"/>
<evidence type="ECO:0000313" key="2">
    <source>
        <dbReference type="EMBL" id="KEO73644.1"/>
    </source>
</evidence>
<evidence type="ECO:0008006" key="4">
    <source>
        <dbReference type="Google" id="ProtNLM"/>
    </source>
</evidence>
<feature type="signal peptide" evidence="1">
    <location>
        <begin position="1"/>
        <end position="18"/>
    </location>
</feature>
<organism evidence="2 3">
    <name type="scientific">Anditalea andensis</name>
    <dbReference type="NCBI Taxonomy" id="1048983"/>
    <lineage>
        <taxon>Bacteria</taxon>
        <taxon>Pseudomonadati</taxon>
        <taxon>Bacteroidota</taxon>
        <taxon>Cytophagia</taxon>
        <taxon>Cytophagales</taxon>
        <taxon>Cytophagaceae</taxon>
        <taxon>Anditalea</taxon>
    </lineage>
</organism>
<comment type="caution">
    <text evidence="2">The sequence shown here is derived from an EMBL/GenBank/DDBJ whole genome shotgun (WGS) entry which is preliminary data.</text>
</comment>
<dbReference type="AlphaFoldDB" id="A0A074KXI7"/>